<keyword evidence="10" id="KW-0067">ATP-binding</keyword>
<keyword evidence="7" id="KW-0479">Metal-binding</keyword>
<accession>A0A382KCY1</accession>
<keyword evidence="11" id="KW-0460">Magnesium</keyword>
<evidence type="ECO:0000256" key="6">
    <source>
        <dbReference type="ARBA" id="ARBA00022679"/>
    </source>
</evidence>
<evidence type="ECO:0000256" key="7">
    <source>
        <dbReference type="ARBA" id="ARBA00022723"/>
    </source>
</evidence>
<dbReference type="SMART" id="SM00562">
    <property type="entry name" value="NDK"/>
    <property type="match status" value="1"/>
</dbReference>
<dbReference type="SUPFAM" id="SSF54919">
    <property type="entry name" value="Nucleoside diphosphate kinase, NDK"/>
    <property type="match status" value="1"/>
</dbReference>
<dbReference type="GO" id="GO:0006241">
    <property type="term" value="P:CTP biosynthetic process"/>
    <property type="evidence" value="ECO:0007669"/>
    <property type="project" value="InterPro"/>
</dbReference>
<gene>
    <name evidence="14" type="ORF">METZ01_LOCUS273455</name>
</gene>
<evidence type="ECO:0000256" key="9">
    <source>
        <dbReference type="ARBA" id="ARBA00022777"/>
    </source>
</evidence>
<dbReference type="PANTHER" id="PTHR11349">
    <property type="entry name" value="NUCLEOSIDE DIPHOSPHATE KINASE"/>
    <property type="match status" value="1"/>
</dbReference>
<dbReference type="GO" id="GO:0006183">
    <property type="term" value="P:GTP biosynthetic process"/>
    <property type="evidence" value="ECO:0007669"/>
    <property type="project" value="InterPro"/>
</dbReference>
<dbReference type="Pfam" id="PF00334">
    <property type="entry name" value="NDK"/>
    <property type="match status" value="1"/>
</dbReference>
<protein>
    <recommendedName>
        <fullName evidence="5">nucleoside-diphosphate kinase</fullName>
        <ecNumber evidence="5">2.7.4.6</ecNumber>
    </recommendedName>
</protein>
<evidence type="ECO:0000313" key="14">
    <source>
        <dbReference type="EMBL" id="SVC20601.1"/>
    </source>
</evidence>
<dbReference type="EMBL" id="UINC01079004">
    <property type="protein sequence ID" value="SVC20601.1"/>
    <property type="molecule type" value="Genomic_DNA"/>
</dbReference>
<proteinExistence type="inferred from homology"/>
<evidence type="ECO:0000256" key="1">
    <source>
        <dbReference type="ARBA" id="ARBA00001946"/>
    </source>
</evidence>
<dbReference type="InterPro" id="IPR036850">
    <property type="entry name" value="NDK-like_dom_sf"/>
</dbReference>
<dbReference type="AlphaFoldDB" id="A0A382KCY1"/>
<sequence>MEKTLVLLKPDCLVGKVAGEVVARFEKAGYQIVACKMMQLDADILNEHYAHIVHLPVFPDISGFMGSRPVIAMILQGENVIQGVRELLGPTDSTQASAGTIRGDLGENKMRNIAHASDGPDTAEVEIKRFFSPEEVFDLLAE</sequence>
<dbReference type="FunFam" id="3.30.70.141:FF:000017">
    <property type="entry name" value="Nucleoside diphosphate kinase"/>
    <property type="match status" value="1"/>
</dbReference>
<evidence type="ECO:0000256" key="10">
    <source>
        <dbReference type="ARBA" id="ARBA00022840"/>
    </source>
</evidence>
<dbReference type="EC" id="2.7.4.6" evidence="5"/>
<dbReference type="GO" id="GO:0004550">
    <property type="term" value="F:nucleoside diphosphate kinase activity"/>
    <property type="evidence" value="ECO:0007669"/>
    <property type="project" value="UniProtKB-EC"/>
</dbReference>
<dbReference type="PROSITE" id="PS00469">
    <property type="entry name" value="NDPK"/>
    <property type="match status" value="1"/>
</dbReference>
<evidence type="ECO:0000256" key="11">
    <source>
        <dbReference type="ARBA" id="ARBA00022842"/>
    </source>
</evidence>
<keyword evidence="6" id="KW-0808">Transferase</keyword>
<dbReference type="GO" id="GO:0005524">
    <property type="term" value="F:ATP binding"/>
    <property type="evidence" value="ECO:0007669"/>
    <property type="project" value="UniProtKB-KW"/>
</dbReference>
<keyword evidence="9" id="KW-0418">Kinase</keyword>
<name>A0A382KCY1_9ZZZZ</name>
<keyword evidence="8" id="KW-0547">Nucleotide-binding</keyword>
<evidence type="ECO:0000256" key="5">
    <source>
        <dbReference type="ARBA" id="ARBA00012966"/>
    </source>
</evidence>
<dbReference type="PROSITE" id="PS51374">
    <property type="entry name" value="NDPK_LIKE"/>
    <property type="match status" value="1"/>
</dbReference>
<feature type="domain" description="Nucleoside diphosphate kinase-like" evidence="13">
    <location>
        <begin position="1"/>
        <end position="138"/>
    </location>
</feature>
<dbReference type="GO" id="GO:0005758">
    <property type="term" value="C:mitochondrial intermembrane space"/>
    <property type="evidence" value="ECO:0007669"/>
    <property type="project" value="UniProtKB-SubCell"/>
</dbReference>
<dbReference type="Gene3D" id="3.30.70.141">
    <property type="entry name" value="Nucleoside diphosphate kinase-like domain"/>
    <property type="match status" value="1"/>
</dbReference>
<evidence type="ECO:0000256" key="12">
    <source>
        <dbReference type="ARBA" id="ARBA00023080"/>
    </source>
</evidence>
<evidence type="ECO:0000259" key="13">
    <source>
        <dbReference type="SMART" id="SM00562"/>
    </source>
</evidence>
<dbReference type="PRINTS" id="PR01243">
    <property type="entry name" value="NUCDPKINASE"/>
</dbReference>
<comment type="similarity">
    <text evidence="4">Belongs to the NDK family.</text>
</comment>
<keyword evidence="12" id="KW-0546">Nucleotide metabolism</keyword>
<evidence type="ECO:0000256" key="2">
    <source>
        <dbReference type="ARBA" id="ARBA00004305"/>
    </source>
</evidence>
<dbReference type="InterPro" id="IPR023005">
    <property type="entry name" value="Nucleoside_diP_kinase_AS"/>
</dbReference>
<comment type="cofactor">
    <cofactor evidence="1">
        <name>Mg(2+)</name>
        <dbReference type="ChEBI" id="CHEBI:18420"/>
    </cofactor>
</comment>
<dbReference type="InterPro" id="IPR034907">
    <property type="entry name" value="NDK-like_dom"/>
</dbReference>
<evidence type="ECO:0000256" key="3">
    <source>
        <dbReference type="ARBA" id="ARBA00004569"/>
    </source>
</evidence>
<dbReference type="CDD" id="cd04413">
    <property type="entry name" value="NDPk_I"/>
    <property type="match status" value="1"/>
</dbReference>
<comment type="subcellular location">
    <subcellularLocation>
        <location evidence="3">Mitochondrion intermembrane space</location>
    </subcellularLocation>
    <subcellularLocation>
        <location evidence="2">Mitochondrion matrix</location>
    </subcellularLocation>
</comment>
<dbReference type="GO" id="GO:0006228">
    <property type="term" value="P:UTP biosynthetic process"/>
    <property type="evidence" value="ECO:0007669"/>
    <property type="project" value="InterPro"/>
</dbReference>
<evidence type="ECO:0000256" key="8">
    <source>
        <dbReference type="ARBA" id="ARBA00022741"/>
    </source>
</evidence>
<dbReference type="GO" id="GO:0005759">
    <property type="term" value="C:mitochondrial matrix"/>
    <property type="evidence" value="ECO:0007669"/>
    <property type="project" value="UniProtKB-SubCell"/>
</dbReference>
<dbReference type="InterPro" id="IPR001564">
    <property type="entry name" value="Nucleoside_diP_kinase"/>
</dbReference>
<evidence type="ECO:0000256" key="4">
    <source>
        <dbReference type="ARBA" id="ARBA00008142"/>
    </source>
</evidence>
<organism evidence="14">
    <name type="scientific">marine metagenome</name>
    <dbReference type="NCBI Taxonomy" id="408172"/>
    <lineage>
        <taxon>unclassified sequences</taxon>
        <taxon>metagenomes</taxon>
        <taxon>ecological metagenomes</taxon>
    </lineage>
</organism>
<reference evidence="14" key="1">
    <citation type="submission" date="2018-05" db="EMBL/GenBank/DDBJ databases">
        <authorList>
            <person name="Lanie J.A."/>
            <person name="Ng W.-L."/>
            <person name="Kazmierczak K.M."/>
            <person name="Andrzejewski T.M."/>
            <person name="Davidsen T.M."/>
            <person name="Wayne K.J."/>
            <person name="Tettelin H."/>
            <person name="Glass J.I."/>
            <person name="Rusch D."/>
            <person name="Podicherti R."/>
            <person name="Tsui H.-C.T."/>
            <person name="Winkler M.E."/>
        </authorList>
    </citation>
    <scope>NUCLEOTIDE SEQUENCE</scope>
</reference>
<dbReference type="GO" id="GO:0046872">
    <property type="term" value="F:metal ion binding"/>
    <property type="evidence" value="ECO:0007669"/>
    <property type="project" value="UniProtKB-KW"/>
</dbReference>